<feature type="domain" description="C2 DOCK-type" evidence="2">
    <location>
        <begin position="467"/>
        <end position="709"/>
    </location>
</feature>
<comment type="similarity">
    <text evidence="1">Belongs to the DOCK family.</text>
</comment>
<protein>
    <recommendedName>
        <fullName evidence="2">C2 DOCK-type domain-containing protein</fullName>
    </recommendedName>
</protein>
<dbReference type="Pfam" id="PF14429">
    <property type="entry name" value="DOCK-C2"/>
    <property type="match status" value="1"/>
</dbReference>
<dbReference type="PANTHER" id="PTHR23317">
    <property type="entry name" value="DEDICATOR OF CYTOKINESIS DOCK"/>
    <property type="match status" value="1"/>
</dbReference>
<comment type="caution">
    <text evidence="3">The sequence shown here is derived from an EMBL/GenBank/DDBJ whole genome shotgun (WGS) entry which is preliminary data.</text>
</comment>
<dbReference type="Gene3D" id="2.60.40.150">
    <property type="entry name" value="C2 domain"/>
    <property type="match status" value="1"/>
</dbReference>
<evidence type="ECO:0000256" key="1">
    <source>
        <dbReference type="PROSITE-ProRule" id="PRU00983"/>
    </source>
</evidence>
<dbReference type="GO" id="GO:0005085">
    <property type="term" value="F:guanyl-nucleotide exchange factor activity"/>
    <property type="evidence" value="ECO:0007669"/>
    <property type="project" value="InterPro"/>
</dbReference>
<dbReference type="GO" id="GO:0007264">
    <property type="term" value="P:small GTPase-mediated signal transduction"/>
    <property type="evidence" value="ECO:0007669"/>
    <property type="project" value="InterPro"/>
</dbReference>
<dbReference type="EMBL" id="SNRW01005409">
    <property type="protein sequence ID" value="KAA6385125.1"/>
    <property type="molecule type" value="Genomic_DNA"/>
</dbReference>
<dbReference type="OrthoDB" id="47328at2759"/>
<dbReference type="AlphaFoldDB" id="A0A5J4VRG1"/>
<evidence type="ECO:0000313" key="4">
    <source>
        <dbReference type="Proteomes" id="UP000324800"/>
    </source>
</evidence>
<accession>A0A5J4VRG1</accession>
<organism evidence="3 4">
    <name type="scientific">Streblomastix strix</name>
    <dbReference type="NCBI Taxonomy" id="222440"/>
    <lineage>
        <taxon>Eukaryota</taxon>
        <taxon>Metamonada</taxon>
        <taxon>Preaxostyla</taxon>
        <taxon>Oxymonadida</taxon>
        <taxon>Streblomastigidae</taxon>
        <taxon>Streblomastix</taxon>
    </lineage>
</organism>
<dbReference type="InterPro" id="IPR027007">
    <property type="entry name" value="C2_DOCK-type_domain"/>
</dbReference>
<sequence>MESIFSIVRWKYNDFPLTYAVKLRGELLAKEEAIVSFKRESTLSVDMSRPNCSYNGKLNQVDPFSKSPESQYADQQISDVLDNIEINSDDFKESTYLKVPDDYPLSGRQLCILMYPHTQEQSKNESITGLQLDKLIPSLVNTSLYVNLRDCSFDGTIVEKLEPVFFTFALYSLQPRMKLSEDIHIDVNSDQLLQMVGLHKNQDDMKDSHDNQQLLLNCTGLTGALFPIDLTQVPDVNDVYLVFKINKTLIPDNDGWISDYTQADKVVSKYRLYDLQREGIKEKGLDKDLEKLKKKYIENCNIMKRYRQTFAFGLMHIIQNRVWSSNVFSNDQQGKNGDSQGSTNSLDLFETIKENSAIYLLFNQVFKMKGQTDESSFITTLDQAVKRPGDFSSIPAKLKIEFMRLNGTQFPRVITPDGQIQQAKQNQLDKDGLKTLILSQLKITTDPPRVVQSFIPPPIPLHPDSFSHFLYIYPDSVDFSKIQVSKHIRNIAIEIQVSKHIRNIAIEVRLKIGDEYTLSGNMIQTGKEKLHLLGGSNEKGQLTEPTEILNQGMIQKAFYSNTSHSLTGHRMDIYTSTAQYHNESPHFSDEIKLALPFELRKGLHILFTFYHISAQQAKDDLIRKEKKKKGSDDDRQVDNIVGFAILPLETEEDLFISSRNLNVYSRLEQGYMNDTTVTMRLDNSVSQSQIKYESISPIKSPISTPTQSSPSNKQILKTKIIQRLRR</sequence>
<dbReference type="PANTHER" id="PTHR23317:SF76">
    <property type="entry name" value="LD20667P"/>
    <property type="match status" value="1"/>
</dbReference>
<evidence type="ECO:0000313" key="3">
    <source>
        <dbReference type="EMBL" id="KAA6385125.1"/>
    </source>
</evidence>
<dbReference type="InterPro" id="IPR035892">
    <property type="entry name" value="C2_domain_sf"/>
</dbReference>
<proteinExistence type="inferred from homology"/>
<dbReference type="PROSITE" id="PS51650">
    <property type="entry name" value="C2_DOCK"/>
    <property type="match status" value="1"/>
</dbReference>
<reference evidence="3 4" key="1">
    <citation type="submission" date="2019-03" db="EMBL/GenBank/DDBJ databases">
        <title>Single cell metagenomics reveals metabolic interactions within the superorganism composed of flagellate Streblomastix strix and complex community of Bacteroidetes bacteria on its surface.</title>
        <authorList>
            <person name="Treitli S.C."/>
            <person name="Kolisko M."/>
            <person name="Husnik F."/>
            <person name="Keeling P."/>
            <person name="Hampl V."/>
        </authorList>
    </citation>
    <scope>NUCLEOTIDE SEQUENCE [LARGE SCALE GENOMIC DNA]</scope>
    <source>
        <strain evidence="3">ST1C</strain>
    </source>
</reference>
<gene>
    <name evidence="3" type="ORF">EZS28_019348</name>
</gene>
<name>A0A5J4VRG1_9EUKA</name>
<dbReference type="Proteomes" id="UP000324800">
    <property type="component" value="Unassembled WGS sequence"/>
</dbReference>
<dbReference type="InterPro" id="IPR026791">
    <property type="entry name" value="DOCK"/>
</dbReference>
<evidence type="ECO:0000259" key="2">
    <source>
        <dbReference type="PROSITE" id="PS51650"/>
    </source>
</evidence>